<keyword evidence="2" id="KW-1185">Reference proteome</keyword>
<evidence type="ECO:0000313" key="2">
    <source>
        <dbReference type="Proteomes" id="UP000672657"/>
    </source>
</evidence>
<reference evidence="1 2" key="1">
    <citation type="submission" date="2021-03" db="EMBL/GenBank/DDBJ databases">
        <authorList>
            <person name="Peeters C."/>
        </authorList>
    </citation>
    <scope>NUCLEOTIDE SEQUENCE [LARGE SCALE GENOMIC DNA]</scope>
    <source>
        <strain evidence="1 2">LMG 26411</strain>
    </source>
</reference>
<accession>A0ABN7PPH9</accession>
<dbReference type="RefSeq" id="WP_211951367.1">
    <property type="nucleotide sequence ID" value="NZ_CAJPVI010000001.1"/>
</dbReference>
<gene>
    <name evidence="1" type="ORF">LMG26411_00116</name>
</gene>
<dbReference type="Proteomes" id="UP000672657">
    <property type="component" value="Unassembled WGS sequence"/>
</dbReference>
<comment type="caution">
    <text evidence="1">The sequence shown here is derived from an EMBL/GenBank/DDBJ whole genome shotgun (WGS) entry which is preliminary data.</text>
</comment>
<dbReference type="EMBL" id="CAJPVI010000001">
    <property type="protein sequence ID" value="CAG2129093.1"/>
    <property type="molecule type" value="Genomic_DNA"/>
</dbReference>
<evidence type="ECO:0000313" key="1">
    <source>
        <dbReference type="EMBL" id="CAG2129093.1"/>
    </source>
</evidence>
<organism evidence="1 2">
    <name type="scientific">Cupriavidus numazuensis</name>
    <dbReference type="NCBI Taxonomy" id="221992"/>
    <lineage>
        <taxon>Bacteria</taxon>
        <taxon>Pseudomonadati</taxon>
        <taxon>Pseudomonadota</taxon>
        <taxon>Betaproteobacteria</taxon>
        <taxon>Burkholderiales</taxon>
        <taxon>Burkholderiaceae</taxon>
        <taxon>Cupriavidus</taxon>
    </lineage>
</organism>
<sequence>MTTPSSPPISMDHIGDELRIARGVQFELGDALVKRLAGLPPSTVAVSMDQLLGKTRGYWGTAVVTQYINSLQAAVSGTGGSSLAPASDAYFPGASIVKIDCWDGSSNGTDYRTDVEFSGAWLDSSMDALLQVLDLSTNTVLRQIRCTVAGNNMTSADPSGPTGNDRSHQIFLSPGTYDIRIVYVPKL</sequence>
<proteinExistence type="predicted"/>
<evidence type="ECO:0008006" key="3">
    <source>
        <dbReference type="Google" id="ProtNLM"/>
    </source>
</evidence>
<name>A0ABN7PPH9_9BURK</name>
<protein>
    <recommendedName>
        <fullName evidence="3">Bacteriophage protein</fullName>
    </recommendedName>
</protein>